<proteinExistence type="predicted"/>
<evidence type="ECO:0000313" key="2">
    <source>
        <dbReference type="EMBL" id="KAK4285778.1"/>
    </source>
</evidence>
<accession>A0AAE1N9I2</accession>
<gene>
    <name evidence="2" type="ORF">QN277_002428</name>
</gene>
<sequence>MDMAIGGKLAEYTISLIRRQFGYFIDSSTNLKAQFVKLEDLKSSDTARRNGEEIEDNFQHWLKQVDEVVAEANKFHEHEKAGCSNLCSRHHLVRRPHIWRKLYLKLHQMENLTEFLTILTYLSQSLHLQEAMKLCLQEHQSCMKIMKALKHENMYLIGVYGMGVWERPSLSKNCWNLSVNLIDCE</sequence>
<evidence type="ECO:0000313" key="3">
    <source>
        <dbReference type="Proteomes" id="UP001293593"/>
    </source>
</evidence>
<dbReference type="PANTHER" id="PTHR33463">
    <property type="entry name" value="NB-ARC DOMAIN-CONTAINING PROTEIN-RELATED"/>
    <property type="match status" value="1"/>
</dbReference>
<name>A0AAE1N9I2_9FABA</name>
<evidence type="ECO:0000256" key="1">
    <source>
        <dbReference type="ARBA" id="ARBA00022821"/>
    </source>
</evidence>
<dbReference type="AlphaFoldDB" id="A0AAE1N9I2"/>
<organism evidence="2 3">
    <name type="scientific">Acacia crassicarpa</name>
    <name type="common">northern wattle</name>
    <dbReference type="NCBI Taxonomy" id="499986"/>
    <lineage>
        <taxon>Eukaryota</taxon>
        <taxon>Viridiplantae</taxon>
        <taxon>Streptophyta</taxon>
        <taxon>Embryophyta</taxon>
        <taxon>Tracheophyta</taxon>
        <taxon>Spermatophyta</taxon>
        <taxon>Magnoliopsida</taxon>
        <taxon>eudicotyledons</taxon>
        <taxon>Gunneridae</taxon>
        <taxon>Pentapetalae</taxon>
        <taxon>rosids</taxon>
        <taxon>fabids</taxon>
        <taxon>Fabales</taxon>
        <taxon>Fabaceae</taxon>
        <taxon>Caesalpinioideae</taxon>
        <taxon>mimosoid clade</taxon>
        <taxon>Acacieae</taxon>
        <taxon>Acacia</taxon>
    </lineage>
</organism>
<dbReference type="EMBL" id="JAWXYG010000001">
    <property type="protein sequence ID" value="KAK4285778.1"/>
    <property type="molecule type" value="Genomic_DNA"/>
</dbReference>
<reference evidence="2" key="1">
    <citation type="submission" date="2023-10" db="EMBL/GenBank/DDBJ databases">
        <title>Chromosome-level genome of the transformable northern wattle, Acacia crassicarpa.</title>
        <authorList>
            <person name="Massaro I."/>
            <person name="Sinha N.R."/>
            <person name="Poethig S."/>
            <person name="Leichty A.R."/>
        </authorList>
    </citation>
    <scope>NUCLEOTIDE SEQUENCE</scope>
    <source>
        <strain evidence="2">Acra3RX</strain>
        <tissue evidence="2">Leaf</tissue>
    </source>
</reference>
<keyword evidence="1" id="KW-0611">Plant defense</keyword>
<comment type="caution">
    <text evidence="2">The sequence shown here is derived from an EMBL/GenBank/DDBJ whole genome shotgun (WGS) entry which is preliminary data.</text>
</comment>
<dbReference type="InterPro" id="IPR050905">
    <property type="entry name" value="Plant_NBS-LRR"/>
</dbReference>
<dbReference type="PANTHER" id="PTHR33463:SF198">
    <property type="entry name" value="RPP4C3"/>
    <property type="match status" value="1"/>
</dbReference>
<dbReference type="Proteomes" id="UP001293593">
    <property type="component" value="Unassembled WGS sequence"/>
</dbReference>
<protein>
    <submittedName>
        <fullName evidence="2">Uncharacterized protein</fullName>
    </submittedName>
</protein>
<keyword evidence="3" id="KW-1185">Reference proteome</keyword>